<dbReference type="PROSITE" id="PS51371">
    <property type="entry name" value="CBS"/>
    <property type="match status" value="1"/>
</dbReference>
<proteinExistence type="predicted"/>
<feature type="domain" description="CNNM transmembrane" evidence="11">
    <location>
        <begin position="1"/>
        <end position="192"/>
    </location>
</feature>
<keyword evidence="5 7" id="KW-0129">CBS domain</keyword>
<feature type="transmembrane region" description="Helical" evidence="9">
    <location>
        <begin position="88"/>
        <end position="110"/>
    </location>
</feature>
<evidence type="ECO:0000256" key="3">
    <source>
        <dbReference type="ARBA" id="ARBA00022737"/>
    </source>
</evidence>
<keyword evidence="2 8" id="KW-0812">Transmembrane</keyword>
<dbReference type="SUPFAM" id="SSF56176">
    <property type="entry name" value="FAD-binding/transporter-associated domain-like"/>
    <property type="match status" value="1"/>
</dbReference>
<dbReference type="PANTHER" id="PTHR22777:SF17">
    <property type="entry name" value="UPF0053 PROTEIN SLL0260"/>
    <property type="match status" value="1"/>
</dbReference>
<evidence type="ECO:0000256" key="5">
    <source>
        <dbReference type="ARBA" id="ARBA00023122"/>
    </source>
</evidence>
<feature type="transmembrane region" description="Helical" evidence="9">
    <location>
        <begin position="6"/>
        <end position="28"/>
    </location>
</feature>
<name>E4MUS4_CAPOC</name>
<feature type="domain" description="CBS" evidence="10">
    <location>
        <begin position="267"/>
        <end position="327"/>
    </location>
</feature>
<evidence type="ECO:0000256" key="1">
    <source>
        <dbReference type="ARBA" id="ARBA00004141"/>
    </source>
</evidence>
<organism evidence="12 13">
    <name type="scientific">Capnocytophaga ochracea F0287</name>
    <dbReference type="NCBI Taxonomy" id="873517"/>
    <lineage>
        <taxon>Bacteria</taxon>
        <taxon>Pseudomonadati</taxon>
        <taxon>Bacteroidota</taxon>
        <taxon>Flavobacteriia</taxon>
        <taxon>Flavobacteriales</taxon>
        <taxon>Flavobacteriaceae</taxon>
        <taxon>Capnocytophaga</taxon>
    </lineage>
</organism>
<dbReference type="Pfam" id="PF01595">
    <property type="entry name" value="CNNM"/>
    <property type="match status" value="1"/>
</dbReference>
<dbReference type="AlphaFoldDB" id="E4MUS4"/>
<dbReference type="SMART" id="SM01091">
    <property type="entry name" value="CorC_HlyC"/>
    <property type="match status" value="1"/>
</dbReference>
<dbReference type="InterPro" id="IPR036318">
    <property type="entry name" value="FAD-bd_PCMH-like_sf"/>
</dbReference>
<feature type="transmembrane region" description="Helical" evidence="9">
    <location>
        <begin position="122"/>
        <end position="147"/>
    </location>
</feature>
<keyword evidence="3" id="KW-0677">Repeat</keyword>
<dbReference type="Proteomes" id="UP000005391">
    <property type="component" value="Unassembled WGS sequence"/>
</dbReference>
<dbReference type="Gene3D" id="3.30.465.10">
    <property type="match status" value="1"/>
</dbReference>
<dbReference type="InterPro" id="IPR005170">
    <property type="entry name" value="Transptr-assoc_dom"/>
</dbReference>
<evidence type="ECO:0000256" key="7">
    <source>
        <dbReference type="PROSITE-ProRule" id="PRU00703"/>
    </source>
</evidence>
<keyword evidence="6 8" id="KW-0472">Membrane</keyword>
<dbReference type="PROSITE" id="PS51846">
    <property type="entry name" value="CNNM"/>
    <property type="match status" value="1"/>
</dbReference>
<evidence type="ECO:0000256" key="8">
    <source>
        <dbReference type="PROSITE-ProRule" id="PRU01193"/>
    </source>
</evidence>
<dbReference type="Pfam" id="PF00571">
    <property type="entry name" value="CBS"/>
    <property type="match status" value="1"/>
</dbReference>
<sequence>MEPISVIIILTTLVLSAFFSGFEIAYVSSNKVHVEILKKQEGVIANVLTKLTRKPSKLLATMLVGNNVALVVYGFEMGKVMTVLLPPFFQNVLWHTIISTLIILITAEFMPKVFFQIYANQLLKVFAIPAYFFYLLFYPFSSFVMWISDFVLRVFFKTKGDYVPLSFSKVELVDYISEQMENAPKKEEVDSEVQMFQNALEFSGVKAREIMIPRTEIVAVELNESIENLIATFVSSGFSKILIYNENIDDILGYVHSFDMFKKPKNIKEVLIPIVNIPETIQINEVLNILTRKRKSMAVVLDEYGGTSGIVTLEDIVEELFGEIEDEHDKDKFIEEQISDTEYLFSARLEVEYLNETYHLDIPESEEYETLGGFIVLHNEGIPTQGEVIEIPPFTFTIEACSQTKIETVRLTVNNE</sequence>
<evidence type="ECO:0000256" key="4">
    <source>
        <dbReference type="ARBA" id="ARBA00022989"/>
    </source>
</evidence>
<feature type="transmembrane region" description="Helical" evidence="9">
    <location>
        <begin position="58"/>
        <end position="76"/>
    </location>
</feature>
<dbReference type="GO" id="GO:0050660">
    <property type="term" value="F:flavin adenine dinucleotide binding"/>
    <property type="evidence" value="ECO:0007669"/>
    <property type="project" value="InterPro"/>
</dbReference>
<comment type="caution">
    <text evidence="12">The sequence shown here is derived from an EMBL/GenBank/DDBJ whole genome shotgun (WGS) entry which is preliminary data.</text>
</comment>
<dbReference type="HOGENOM" id="CLU_015237_4_1_10"/>
<dbReference type="Pfam" id="PF03471">
    <property type="entry name" value="CorC_HlyC"/>
    <property type="match status" value="1"/>
</dbReference>
<dbReference type="InterPro" id="IPR016169">
    <property type="entry name" value="FAD-bd_PCMH_sub2"/>
</dbReference>
<keyword evidence="4 8" id="KW-1133">Transmembrane helix</keyword>
<reference evidence="12 13" key="1">
    <citation type="submission" date="2010-10" db="EMBL/GenBank/DDBJ databases">
        <authorList>
            <person name="Muzny D."/>
            <person name="Qin X."/>
            <person name="Deng J."/>
            <person name="Jiang H."/>
            <person name="Liu Y."/>
            <person name="Qu J."/>
            <person name="Song X.-Z."/>
            <person name="Zhang L."/>
            <person name="Thornton R."/>
            <person name="Coyle M."/>
            <person name="Francisco L."/>
            <person name="Jackson L."/>
            <person name="Javaid M."/>
            <person name="Korchina V."/>
            <person name="Kovar C."/>
            <person name="Mata R."/>
            <person name="Mathew T."/>
            <person name="Ngo R."/>
            <person name="Nguyen L."/>
            <person name="Nguyen N."/>
            <person name="Okwuonu G."/>
            <person name="Ongeri F."/>
            <person name="Pham C."/>
            <person name="Simmons D."/>
            <person name="Wilczek-Boney K."/>
            <person name="Hale W."/>
            <person name="Jakkamsetti A."/>
            <person name="Pham P."/>
            <person name="Ruth R."/>
            <person name="San Lucas F."/>
            <person name="Warren J."/>
            <person name="Zhang J."/>
            <person name="Zhao Z."/>
            <person name="Zhou C."/>
            <person name="Zhu D."/>
            <person name="Lee S."/>
            <person name="Bess C."/>
            <person name="Blankenburg K."/>
            <person name="Forbes L."/>
            <person name="Fu Q."/>
            <person name="Gubbala S."/>
            <person name="Hirani K."/>
            <person name="Jayaseelan J.C."/>
            <person name="Lara F."/>
            <person name="Munidasa M."/>
            <person name="Palculict T."/>
            <person name="Patil S."/>
            <person name="Pu L.-L."/>
            <person name="Saada N."/>
            <person name="Tang L."/>
            <person name="Weissenberger G."/>
            <person name="Zhu Y."/>
            <person name="Hemphill L."/>
            <person name="Shang Y."/>
            <person name="Youmans B."/>
            <person name="Ayvaz T."/>
            <person name="Ross M."/>
            <person name="Santibanez J."/>
            <person name="Aqrawi P."/>
            <person name="Gross S."/>
            <person name="Joshi V."/>
            <person name="Fowler G."/>
            <person name="Nazareth L."/>
            <person name="Reid J."/>
            <person name="Worley K."/>
            <person name="Petrosino J."/>
            <person name="Highlander S."/>
            <person name="Gibbs R."/>
        </authorList>
    </citation>
    <scope>NUCLEOTIDE SEQUENCE [LARGE SCALE GENOMIC DNA]</scope>
    <source>
        <strain evidence="12 13">F0287</strain>
    </source>
</reference>
<dbReference type="PANTHER" id="PTHR22777">
    <property type="entry name" value="HEMOLYSIN-RELATED"/>
    <property type="match status" value="1"/>
</dbReference>
<evidence type="ECO:0000259" key="11">
    <source>
        <dbReference type="PROSITE" id="PS51846"/>
    </source>
</evidence>
<accession>E4MUS4</accession>
<dbReference type="InterPro" id="IPR002550">
    <property type="entry name" value="CNNM"/>
</dbReference>
<dbReference type="InterPro" id="IPR044751">
    <property type="entry name" value="Ion_transp-like_CBS"/>
</dbReference>
<dbReference type="RefSeq" id="WP_002675186.1">
    <property type="nucleotide sequence ID" value="NZ_GL573160.1"/>
</dbReference>
<dbReference type="FunFam" id="3.10.580.10:FF:000002">
    <property type="entry name" value="Magnesium/cobalt efflux protein CorC"/>
    <property type="match status" value="1"/>
</dbReference>
<dbReference type="Gene3D" id="3.10.580.10">
    <property type="entry name" value="CBS-domain"/>
    <property type="match status" value="1"/>
</dbReference>
<dbReference type="InterPro" id="IPR046342">
    <property type="entry name" value="CBS_dom_sf"/>
</dbReference>
<evidence type="ECO:0000313" key="12">
    <source>
        <dbReference type="EMBL" id="EFS96568.1"/>
    </source>
</evidence>
<comment type="subcellular location">
    <subcellularLocation>
        <location evidence="1">Membrane</location>
        <topology evidence="1">Multi-pass membrane protein</topology>
    </subcellularLocation>
</comment>
<dbReference type="InterPro" id="IPR000644">
    <property type="entry name" value="CBS_dom"/>
</dbReference>
<evidence type="ECO:0000256" key="2">
    <source>
        <dbReference type="ARBA" id="ARBA00022692"/>
    </source>
</evidence>
<dbReference type="SUPFAM" id="SSF54631">
    <property type="entry name" value="CBS-domain pair"/>
    <property type="match status" value="1"/>
</dbReference>
<evidence type="ECO:0000256" key="6">
    <source>
        <dbReference type="ARBA" id="ARBA00023136"/>
    </source>
</evidence>
<evidence type="ECO:0008006" key="14">
    <source>
        <dbReference type="Google" id="ProtNLM"/>
    </source>
</evidence>
<evidence type="ECO:0000313" key="13">
    <source>
        <dbReference type="Proteomes" id="UP000005391"/>
    </source>
</evidence>
<gene>
    <name evidence="12" type="ORF">HMPREF1977_2134</name>
</gene>
<protein>
    <recommendedName>
        <fullName evidence="14">CBS domain protein</fullName>
    </recommendedName>
</protein>
<evidence type="ECO:0000256" key="9">
    <source>
        <dbReference type="SAM" id="Phobius"/>
    </source>
</evidence>
<dbReference type="EMBL" id="AEOH01000049">
    <property type="protein sequence ID" value="EFS96568.1"/>
    <property type="molecule type" value="Genomic_DNA"/>
</dbReference>
<dbReference type="eggNOG" id="COG1253">
    <property type="taxonomic scope" value="Bacteria"/>
</dbReference>
<dbReference type="GO" id="GO:0005886">
    <property type="term" value="C:plasma membrane"/>
    <property type="evidence" value="ECO:0007669"/>
    <property type="project" value="TreeGrafter"/>
</dbReference>
<dbReference type="CDD" id="cd04590">
    <property type="entry name" value="CBS_pair_CorC_HlyC_assoc"/>
    <property type="match status" value="1"/>
</dbReference>
<evidence type="ECO:0000259" key="10">
    <source>
        <dbReference type="PROSITE" id="PS51371"/>
    </source>
</evidence>